<keyword evidence="2" id="KW-1185">Reference proteome</keyword>
<protein>
    <recommendedName>
        <fullName evidence="3">DUF3263 domain-containing protein</fullName>
    </recommendedName>
</protein>
<reference evidence="1 2" key="1">
    <citation type="submission" date="2020-07" db="EMBL/GenBank/DDBJ databases">
        <title>Sequencing the genomes of 1000 actinobacteria strains.</title>
        <authorList>
            <person name="Klenk H.-P."/>
        </authorList>
    </citation>
    <scope>NUCLEOTIDE SEQUENCE [LARGE SCALE GENOMIC DNA]</scope>
    <source>
        <strain evidence="1 2">DSM 19663</strain>
    </source>
</reference>
<accession>A0A839E8E7</accession>
<comment type="caution">
    <text evidence="1">The sequence shown here is derived from an EMBL/GenBank/DDBJ whole genome shotgun (WGS) entry which is preliminary data.</text>
</comment>
<organism evidence="1 2">
    <name type="scientific">Microcella alkalica</name>
    <dbReference type="NCBI Taxonomy" id="355930"/>
    <lineage>
        <taxon>Bacteria</taxon>
        <taxon>Bacillati</taxon>
        <taxon>Actinomycetota</taxon>
        <taxon>Actinomycetes</taxon>
        <taxon>Micrococcales</taxon>
        <taxon>Microbacteriaceae</taxon>
        <taxon>Microcella</taxon>
    </lineage>
</organism>
<evidence type="ECO:0000313" key="2">
    <source>
        <dbReference type="Proteomes" id="UP000585905"/>
    </source>
</evidence>
<name>A0A839E8E7_9MICO</name>
<proteinExistence type="predicted"/>
<dbReference type="RefSeq" id="WP_182490851.1">
    <property type="nucleotide sequence ID" value="NZ_BAAAOV010000001.1"/>
</dbReference>
<dbReference type="EMBL" id="JACGWX010000003">
    <property type="protein sequence ID" value="MBA8848050.1"/>
    <property type="molecule type" value="Genomic_DNA"/>
</dbReference>
<dbReference type="AlphaFoldDB" id="A0A839E8E7"/>
<evidence type="ECO:0000313" key="1">
    <source>
        <dbReference type="EMBL" id="MBA8848050.1"/>
    </source>
</evidence>
<evidence type="ECO:0008006" key="3">
    <source>
        <dbReference type="Google" id="ProtNLM"/>
    </source>
</evidence>
<dbReference type="Proteomes" id="UP000585905">
    <property type="component" value="Unassembled WGS sequence"/>
</dbReference>
<gene>
    <name evidence="1" type="ORF">FHX53_001642</name>
</gene>
<dbReference type="InterPro" id="IPR021678">
    <property type="entry name" value="DUF3263"/>
</dbReference>
<dbReference type="Pfam" id="PF11662">
    <property type="entry name" value="DUF3263"/>
    <property type="match status" value="1"/>
</dbReference>
<sequence>MTTLPDADRIACVLEFERRWWGGATGRKEVRIRQEFGWSPARYYQVLNALLDEEAAVRYDPVLVGRLREVRGSRAELRRTRRPGTGAA</sequence>